<proteinExistence type="predicted"/>
<keyword evidence="1" id="KW-0732">Signal</keyword>
<comment type="caution">
    <text evidence="2">The sequence shown here is derived from an EMBL/GenBank/DDBJ whole genome shotgun (WGS) entry which is preliminary data.</text>
</comment>
<protein>
    <recommendedName>
        <fullName evidence="4">Ig-like domain-containing protein</fullName>
    </recommendedName>
</protein>
<name>A0A0D0NDT1_KITGR</name>
<sequence>MRRISTALAALAAISTALLPTTAAGADRPTVRTAAAPNPNFTVHCFTTITGVQQTESWLFQPGPTTAGRTVSATHRTSYRGCSGSASSTLNQNAPVIWDSTCQDPFPGFSTETVTYTWDTGDTTTVEYRQVVATHEAGGNLIRTRMKSNGVVTAGSGLGKTVTRSALFDPVGSGCNRDTAEVFGVTSDFSIA</sequence>
<dbReference type="EMBL" id="JXZB01000001">
    <property type="protein sequence ID" value="KIQ66385.1"/>
    <property type="molecule type" value="Genomic_DNA"/>
</dbReference>
<dbReference type="Proteomes" id="UP000032066">
    <property type="component" value="Unassembled WGS sequence"/>
</dbReference>
<dbReference type="RefSeq" id="WP_043907548.1">
    <property type="nucleotide sequence ID" value="NZ_JXZB01000001.1"/>
</dbReference>
<evidence type="ECO:0000313" key="2">
    <source>
        <dbReference type="EMBL" id="KIQ66385.1"/>
    </source>
</evidence>
<feature type="chain" id="PRO_5002217448" description="Ig-like domain-containing protein" evidence="1">
    <location>
        <begin position="27"/>
        <end position="192"/>
    </location>
</feature>
<keyword evidence="3" id="KW-1185">Reference proteome</keyword>
<organism evidence="2 3">
    <name type="scientific">Kitasatospora griseola</name>
    <name type="common">Streptomyces griseolosporeus</name>
    <dbReference type="NCBI Taxonomy" id="2064"/>
    <lineage>
        <taxon>Bacteria</taxon>
        <taxon>Bacillati</taxon>
        <taxon>Actinomycetota</taxon>
        <taxon>Actinomycetes</taxon>
        <taxon>Kitasatosporales</taxon>
        <taxon>Streptomycetaceae</taxon>
        <taxon>Kitasatospora</taxon>
    </lineage>
</organism>
<reference evidence="2 3" key="1">
    <citation type="submission" date="2015-02" db="EMBL/GenBank/DDBJ databases">
        <title>Draft genome sequence of Kitasatospora griseola MF730-N6, a bafilomycin, terpentecin and satosporin producer.</title>
        <authorList>
            <person name="Arens J.C."/>
            <person name="Haltli B."/>
            <person name="Kerr R.G."/>
        </authorList>
    </citation>
    <scope>NUCLEOTIDE SEQUENCE [LARGE SCALE GENOMIC DNA]</scope>
    <source>
        <strain evidence="2 3">MF730-N6</strain>
    </source>
</reference>
<dbReference type="PATRIC" id="fig|2064.6.peg.404"/>
<evidence type="ECO:0008006" key="4">
    <source>
        <dbReference type="Google" id="ProtNLM"/>
    </source>
</evidence>
<evidence type="ECO:0000313" key="3">
    <source>
        <dbReference type="Proteomes" id="UP000032066"/>
    </source>
</evidence>
<dbReference type="AlphaFoldDB" id="A0A0D0NDT1"/>
<evidence type="ECO:0000256" key="1">
    <source>
        <dbReference type="SAM" id="SignalP"/>
    </source>
</evidence>
<dbReference type="OrthoDB" id="3875814at2"/>
<accession>A0A0D0NDT1</accession>
<feature type="signal peptide" evidence="1">
    <location>
        <begin position="1"/>
        <end position="26"/>
    </location>
</feature>
<gene>
    <name evidence="2" type="ORF">TR51_01790</name>
</gene>